<dbReference type="PANTHER" id="PTHR43792:SF8">
    <property type="entry name" value="[RIBOSOMAL PROTEIN US5]-ALANINE N-ACETYLTRANSFERASE"/>
    <property type="match status" value="1"/>
</dbReference>
<dbReference type="RefSeq" id="WP_271053553.1">
    <property type="nucleotide sequence ID" value="NZ_JAQIIO010000003.1"/>
</dbReference>
<evidence type="ECO:0000259" key="4">
    <source>
        <dbReference type="PROSITE" id="PS51186"/>
    </source>
</evidence>
<evidence type="ECO:0000313" key="6">
    <source>
        <dbReference type="Proteomes" id="UP001528040"/>
    </source>
</evidence>
<comment type="similarity">
    <text evidence="3">Belongs to the acetyltransferase family. RimJ subfamily.</text>
</comment>
<protein>
    <submittedName>
        <fullName evidence="5">GNAT family protein</fullName>
    </submittedName>
</protein>
<evidence type="ECO:0000256" key="1">
    <source>
        <dbReference type="ARBA" id="ARBA00022679"/>
    </source>
</evidence>
<reference evidence="5 6" key="1">
    <citation type="submission" date="2023-01" db="EMBL/GenBank/DDBJ databases">
        <authorList>
            <person name="Yoon J.-W."/>
        </authorList>
    </citation>
    <scope>NUCLEOTIDE SEQUENCE [LARGE SCALE GENOMIC DNA]</scope>
    <source>
        <strain evidence="5 6">KMU-50</strain>
    </source>
</reference>
<dbReference type="InterPro" id="IPR000182">
    <property type="entry name" value="GNAT_dom"/>
</dbReference>
<dbReference type="Gene3D" id="3.40.630.30">
    <property type="match status" value="1"/>
</dbReference>
<evidence type="ECO:0000313" key="5">
    <source>
        <dbReference type="EMBL" id="MDA5093847.1"/>
    </source>
</evidence>
<comment type="caution">
    <text evidence="5">The sequence shown here is derived from an EMBL/GenBank/DDBJ whole genome shotgun (WGS) entry which is preliminary data.</text>
</comment>
<name>A0ABT4W008_9RHOB</name>
<dbReference type="EMBL" id="JAQIIO010000003">
    <property type="protein sequence ID" value="MDA5093847.1"/>
    <property type="molecule type" value="Genomic_DNA"/>
</dbReference>
<dbReference type="PROSITE" id="PS51186">
    <property type="entry name" value="GNAT"/>
    <property type="match status" value="1"/>
</dbReference>
<dbReference type="InterPro" id="IPR016181">
    <property type="entry name" value="Acyl_CoA_acyltransferase"/>
</dbReference>
<feature type="domain" description="N-acetyltransferase" evidence="4">
    <location>
        <begin position="20"/>
        <end position="190"/>
    </location>
</feature>
<dbReference type="InterPro" id="IPR051531">
    <property type="entry name" value="N-acetyltransferase"/>
</dbReference>
<accession>A0ABT4W008</accession>
<dbReference type="Proteomes" id="UP001528040">
    <property type="component" value="Unassembled WGS sequence"/>
</dbReference>
<sequence length="199" mass="22787">MFGPFSTRTRKKFRIETERMTLRPPLHGDYRAWSALRASSQEFLTPWEPTWAADHLSRKSFTNRVYWANRSVAGGTALPLFMIRREDQMLLGAITLDNIRRGPSQAGTTGYWVGECFARQGYMREGLEAVVHYAFHDLDLSRLEAGCLPENAASRGVLEKVGFKYEGVAQSYLQINGRWRNHVLYANLRSDRRGRTLVG</sequence>
<keyword evidence="2" id="KW-0012">Acyltransferase</keyword>
<keyword evidence="1" id="KW-0808">Transferase</keyword>
<keyword evidence="6" id="KW-1185">Reference proteome</keyword>
<evidence type="ECO:0000256" key="3">
    <source>
        <dbReference type="ARBA" id="ARBA00038502"/>
    </source>
</evidence>
<dbReference type="Pfam" id="PF13302">
    <property type="entry name" value="Acetyltransf_3"/>
    <property type="match status" value="1"/>
</dbReference>
<organism evidence="5 6">
    <name type="scientific">Aliiroseovarius salicola</name>
    <dbReference type="NCBI Taxonomy" id="3009082"/>
    <lineage>
        <taxon>Bacteria</taxon>
        <taxon>Pseudomonadati</taxon>
        <taxon>Pseudomonadota</taxon>
        <taxon>Alphaproteobacteria</taxon>
        <taxon>Rhodobacterales</taxon>
        <taxon>Paracoccaceae</taxon>
        <taxon>Aliiroseovarius</taxon>
    </lineage>
</organism>
<dbReference type="PANTHER" id="PTHR43792">
    <property type="entry name" value="GNAT FAMILY, PUTATIVE (AFU_ORTHOLOGUE AFUA_3G00765)-RELATED-RELATED"/>
    <property type="match status" value="1"/>
</dbReference>
<proteinExistence type="inferred from homology"/>
<dbReference type="SUPFAM" id="SSF55729">
    <property type="entry name" value="Acyl-CoA N-acyltransferases (Nat)"/>
    <property type="match status" value="1"/>
</dbReference>
<gene>
    <name evidence="5" type="ORF">O2N63_07085</name>
</gene>
<evidence type="ECO:0000256" key="2">
    <source>
        <dbReference type="ARBA" id="ARBA00023315"/>
    </source>
</evidence>